<feature type="transmembrane region" description="Helical" evidence="5">
    <location>
        <begin position="152"/>
        <end position="172"/>
    </location>
</feature>
<feature type="transmembrane region" description="Helical" evidence="5">
    <location>
        <begin position="208"/>
        <end position="233"/>
    </location>
</feature>
<dbReference type="GO" id="GO:0016020">
    <property type="term" value="C:membrane"/>
    <property type="evidence" value="ECO:0007669"/>
    <property type="project" value="UniProtKB-SubCell"/>
</dbReference>
<feature type="transmembrane region" description="Helical" evidence="5">
    <location>
        <begin position="66"/>
        <end position="84"/>
    </location>
</feature>
<dbReference type="PANTHER" id="PTHR30249:SF0">
    <property type="entry name" value="PLASTIDAL GLYCOLATE_GLYCERATE TRANSLOCATOR 1, CHLOROPLASTIC"/>
    <property type="match status" value="1"/>
</dbReference>
<keyword evidence="2 5" id="KW-0812">Transmembrane</keyword>
<dbReference type="AlphaFoldDB" id="A0A9D1KT06"/>
<comment type="subcellular location">
    <subcellularLocation>
        <location evidence="1">Membrane</location>
        <topology evidence="1">Multi-pass membrane protein</topology>
    </subcellularLocation>
</comment>
<dbReference type="Pfam" id="PF04172">
    <property type="entry name" value="LrgB"/>
    <property type="match status" value="1"/>
</dbReference>
<evidence type="ECO:0000256" key="3">
    <source>
        <dbReference type="ARBA" id="ARBA00022989"/>
    </source>
</evidence>
<evidence type="ECO:0000313" key="6">
    <source>
        <dbReference type="EMBL" id="HIT98346.1"/>
    </source>
</evidence>
<dbReference type="EMBL" id="DVLY01000145">
    <property type="protein sequence ID" value="HIT98346.1"/>
    <property type="molecule type" value="Genomic_DNA"/>
</dbReference>
<organism evidence="6 7">
    <name type="scientific">Candidatus Merdimorpha stercoravium</name>
    <dbReference type="NCBI Taxonomy" id="2840863"/>
    <lineage>
        <taxon>Bacteria</taxon>
        <taxon>Pseudomonadati</taxon>
        <taxon>Bacteroidota</taxon>
        <taxon>Flavobacteriia</taxon>
        <taxon>Flavobacteriales</taxon>
        <taxon>Candidatus Merdimorpha</taxon>
    </lineage>
</organism>
<evidence type="ECO:0000256" key="5">
    <source>
        <dbReference type="SAM" id="Phobius"/>
    </source>
</evidence>
<reference evidence="6" key="2">
    <citation type="journal article" date="2021" name="PeerJ">
        <title>Extensive microbial diversity within the chicken gut microbiome revealed by metagenomics and culture.</title>
        <authorList>
            <person name="Gilroy R."/>
            <person name="Ravi A."/>
            <person name="Getino M."/>
            <person name="Pursley I."/>
            <person name="Horton D.L."/>
            <person name="Alikhan N.F."/>
            <person name="Baker D."/>
            <person name="Gharbi K."/>
            <person name="Hall N."/>
            <person name="Watson M."/>
            <person name="Adriaenssens E.M."/>
            <person name="Foster-Nyarko E."/>
            <person name="Jarju S."/>
            <person name="Secka A."/>
            <person name="Antonio M."/>
            <person name="Oren A."/>
            <person name="Chaudhuri R.R."/>
            <person name="La Ragione R."/>
            <person name="Hildebrand F."/>
            <person name="Pallen M.J."/>
        </authorList>
    </citation>
    <scope>NUCLEOTIDE SEQUENCE</scope>
    <source>
        <strain evidence="6">1383</strain>
    </source>
</reference>
<evidence type="ECO:0000256" key="1">
    <source>
        <dbReference type="ARBA" id="ARBA00004141"/>
    </source>
</evidence>
<feature type="transmembrane region" description="Helical" evidence="5">
    <location>
        <begin position="35"/>
        <end position="54"/>
    </location>
</feature>
<dbReference type="InterPro" id="IPR007300">
    <property type="entry name" value="CidB/LrgB"/>
</dbReference>
<dbReference type="PANTHER" id="PTHR30249">
    <property type="entry name" value="PUTATIVE SEROTONIN TRANSPORTER"/>
    <property type="match status" value="1"/>
</dbReference>
<protein>
    <submittedName>
        <fullName evidence="6">LrgB family protein</fullName>
    </submittedName>
</protein>
<keyword evidence="3 5" id="KW-1133">Transmembrane helix</keyword>
<accession>A0A9D1KT06</accession>
<proteinExistence type="predicted"/>
<dbReference type="Proteomes" id="UP000824161">
    <property type="component" value="Unassembled WGS sequence"/>
</dbReference>
<keyword evidence="4 5" id="KW-0472">Membrane</keyword>
<comment type="caution">
    <text evidence="6">The sequence shown here is derived from an EMBL/GenBank/DDBJ whole genome shotgun (WGS) entry which is preliminary data.</text>
</comment>
<gene>
    <name evidence="6" type="ORF">IAC44_05850</name>
</gene>
<name>A0A9D1KT06_9FLAO</name>
<evidence type="ECO:0000256" key="4">
    <source>
        <dbReference type="ARBA" id="ARBA00023136"/>
    </source>
</evidence>
<feature type="transmembrane region" description="Helical" evidence="5">
    <location>
        <begin position="96"/>
        <end position="118"/>
    </location>
</feature>
<reference evidence="6" key="1">
    <citation type="submission" date="2020-10" db="EMBL/GenBank/DDBJ databases">
        <authorList>
            <person name="Gilroy R."/>
        </authorList>
    </citation>
    <scope>NUCLEOTIDE SEQUENCE</scope>
    <source>
        <strain evidence="6">1383</strain>
    </source>
</reference>
<evidence type="ECO:0000256" key="2">
    <source>
        <dbReference type="ARBA" id="ARBA00022692"/>
    </source>
</evidence>
<evidence type="ECO:0000313" key="7">
    <source>
        <dbReference type="Proteomes" id="UP000824161"/>
    </source>
</evidence>
<sequence>MSAFHTLTSLPLFGILLCLLAYVAACRIRQATGSVAANPFLIAAILVVAVLLIFRIPYQDFNQGGQFINFFLSPITVILAVPLYKHRHLLNHYLKAIAAGIAAGVAAAMISVIGFSRLMGLDSVLERSLVSKSITTPIGIEITRSIEGVEGITILAIILSGIFGAIIAPVVFRYTGIRHPVAQGIGLGSASHAIGTSKAIEMGEQQGAISGLTIGIAGITTVLVVLVLDVFLWD</sequence>